<evidence type="ECO:0000256" key="2">
    <source>
        <dbReference type="ARBA" id="ARBA00023125"/>
    </source>
</evidence>
<dbReference type="SMART" id="SM00389">
    <property type="entry name" value="HOX"/>
    <property type="match status" value="1"/>
</dbReference>
<dbReference type="SUPFAM" id="SSF46689">
    <property type="entry name" value="Homeodomain-like"/>
    <property type="match status" value="1"/>
</dbReference>
<proteinExistence type="predicted"/>
<dbReference type="GO" id="GO:0000977">
    <property type="term" value="F:RNA polymerase II transcription regulatory region sequence-specific DNA binding"/>
    <property type="evidence" value="ECO:0007669"/>
    <property type="project" value="TreeGrafter"/>
</dbReference>
<dbReference type="CDD" id="cd00086">
    <property type="entry name" value="homeodomain"/>
    <property type="match status" value="1"/>
</dbReference>
<keyword evidence="10" id="KW-1185">Reference proteome</keyword>
<evidence type="ECO:0000256" key="7">
    <source>
        <dbReference type="SAM" id="MobiDB-lite"/>
    </source>
</evidence>
<protein>
    <recommendedName>
        <fullName evidence="8">Homeobox domain-containing protein</fullName>
    </recommendedName>
</protein>
<gene>
    <name evidence="9" type="ORF">LIPSTDRAFT_254334</name>
</gene>
<feature type="DNA-binding region" description="Homeobox" evidence="5">
    <location>
        <begin position="65"/>
        <end position="111"/>
    </location>
</feature>
<evidence type="ECO:0000256" key="4">
    <source>
        <dbReference type="ARBA" id="ARBA00023242"/>
    </source>
</evidence>
<dbReference type="Proteomes" id="UP000094385">
    <property type="component" value="Unassembled WGS sequence"/>
</dbReference>
<evidence type="ECO:0000313" key="10">
    <source>
        <dbReference type="Proteomes" id="UP000094385"/>
    </source>
</evidence>
<dbReference type="InterPro" id="IPR001356">
    <property type="entry name" value="HD"/>
</dbReference>
<dbReference type="GO" id="GO:0000981">
    <property type="term" value="F:DNA-binding transcription factor activity, RNA polymerase II-specific"/>
    <property type="evidence" value="ECO:0007669"/>
    <property type="project" value="TreeGrafter"/>
</dbReference>
<dbReference type="PANTHER" id="PTHR24208">
    <property type="entry name" value="LIM/HOMEOBOX PROTEIN LHX"/>
    <property type="match status" value="1"/>
</dbReference>
<sequence>MLPFQFPVTASSAASASTNRVNAQQLVGNASQPGTFIFPQPSRVPGQPHSTELTVAFGLDQLQISALESAFADNPRPNPAVRQEIARSIGITSRIVQLWFQERRKRAKDEKQLESTRVEMILAAAGSPRHQTPQQPPVEVEDDEPVVAPERPTTPPLSRPSSASPIKTQADQQIAPPATPAKTPTRTTHALPVTPVQRITRDHTSPTKYASPSEASYASLERSLVVAEAAAKARNEAAAVAAAAYAHSPYTVVPPGATGGYFYSPHHGQVHSPVYVAPGTPGFPGAPQAPPIGSPFVPMTPSPIASHHPHGQYLISPIPLQRAYSTPGPMTELQQRPQVFSPLAAPSLSESKLATRRRT</sequence>
<dbReference type="InterPro" id="IPR050453">
    <property type="entry name" value="LIM_Homeobox_TF"/>
</dbReference>
<dbReference type="Pfam" id="PF00046">
    <property type="entry name" value="Homeodomain"/>
    <property type="match status" value="1"/>
</dbReference>
<feature type="region of interest" description="Disordered" evidence="7">
    <location>
        <begin position="325"/>
        <end position="359"/>
    </location>
</feature>
<keyword evidence="3 5" id="KW-0371">Homeobox</keyword>
<dbReference type="GO" id="GO:0005634">
    <property type="term" value="C:nucleus"/>
    <property type="evidence" value="ECO:0007669"/>
    <property type="project" value="UniProtKB-SubCell"/>
</dbReference>
<keyword evidence="2 5" id="KW-0238">DNA-binding</keyword>
<reference evidence="9 10" key="1">
    <citation type="journal article" date="2016" name="Proc. Natl. Acad. Sci. U.S.A.">
        <title>Comparative genomics of biotechnologically important yeasts.</title>
        <authorList>
            <person name="Riley R."/>
            <person name="Haridas S."/>
            <person name="Wolfe K.H."/>
            <person name="Lopes M.R."/>
            <person name="Hittinger C.T."/>
            <person name="Goeker M."/>
            <person name="Salamov A.A."/>
            <person name="Wisecaver J.H."/>
            <person name="Long T.M."/>
            <person name="Calvey C.H."/>
            <person name="Aerts A.L."/>
            <person name="Barry K.W."/>
            <person name="Choi C."/>
            <person name="Clum A."/>
            <person name="Coughlan A.Y."/>
            <person name="Deshpande S."/>
            <person name="Douglass A.P."/>
            <person name="Hanson S.J."/>
            <person name="Klenk H.-P."/>
            <person name="LaButti K.M."/>
            <person name="Lapidus A."/>
            <person name="Lindquist E.A."/>
            <person name="Lipzen A.M."/>
            <person name="Meier-Kolthoff J.P."/>
            <person name="Ohm R.A."/>
            <person name="Otillar R.P."/>
            <person name="Pangilinan J.L."/>
            <person name="Peng Y."/>
            <person name="Rokas A."/>
            <person name="Rosa C.A."/>
            <person name="Scheuner C."/>
            <person name="Sibirny A.A."/>
            <person name="Slot J.C."/>
            <person name="Stielow J.B."/>
            <person name="Sun H."/>
            <person name="Kurtzman C.P."/>
            <person name="Blackwell M."/>
            <person name="Grigoriev I.V."/>
            <person name="Jeffries T.W."/>
        </authorList>
    </citation>
    <scope>NUCLEOTIDE SEQUENCE [LARGE SCALE GENOMIC DNA]</scope>
    <source>
        <strain evidence="9 10">NRRL Y-11557</strain>
    </source>
</reference>
<keyword evidence="4 5" id="KW-0539">Nucleus</keyword>
<accession>A0A1E3QAA5</accession>
<evidence type="ECO:0000256" key="5">
    <source>
        <dbReference type="PROSITE-ProRule" id="PRU00108"/>
    </source>
</evidence>
<dbReference type="PROSITE" id="PS50071">
    <property type="entry name" value="HOMEOBOX_2"/>
    <property type="match status" value="1"/>
</dbReference>
<feature type="domain" description="Homeobox" evidence="8">
    <location>
        <begin position="63"/>
        <end position="110"/>
    </location>
</feature>
<dbReference type="STRING" id="675824.A0A1E3QAA5"/>
<name>A0A1E3QAA5_LIPST</name>
<dbReference type="OrthoDB" id="2109411at2759"/>
<evidence type="ECO:0000313" key="9">
    <source>
        <dbReference type="EMBL" id="ODQ74434.1"/>
    </source>
</evidence>
<evidence type="ECO:0000256" key="1">
    <source>
        <dbReference type="ARBA" id="ARBA00004123"/>
    </source>
</evidence>
<organism evidence="9 10">
    <name type="scientific">Lipomyces starkeyi NRRL Y-11557</name>
    <dbReference type="NCBI Taxonomy" id="675824"/>
    <lineage>
        <taxon>Eukaryota</taxon>
        <taxon>Fungi</taxon>
        <taxon>Dikarya</taxon>
        <taxon>Ascomycota</taxon>
        <taxon>Saccharomycotina</taxon>
        <taxon>Lipomycetes</taxon>
        <taxon>Lipomycetales</taxon>
        <taxon>Lipomycetaceae</taxon>
        <taxon>Lipomyces</taxon>
    </lineage>
</organism>
<dbReference type="InterPro" id="IPR009057">
    <property type="entry name" value="Homeodomain-like_sf"/>
</dbReference>
<comment type="subcellular location">
    <subcellularLocation>
        <location evidence="1 5 6">Nucleus</location>
    </subcellularLocation>
</comment>
<dbReference type="EMBL" id="KV454292">
    <property type="protein sequence ID" value="ODQ74434.1"/>
    <property type="molecule type" value="Genomic_DNA"/>
</dbReference>
<dbReference type="AlphaFoldDB" id="A0A1E3QAA5"/>
<dbReference type="Gene3D" id="1.10.10.60">
    <property type="entry name" value="Homeodomain-like"/>
    <property type="match status" value="1"/>
</dbReference>
<evidence type="ECO:0000256" key="3">
    <source>
        <dbReference type="ARBA" id="ARBA00023155"/>
    </source>
</evidence>
<feature type="region of interest" description="Disordered" evidence="7">
    <location>
        <begin position="125"/>
        <end position="187"/>
    </location>
</feature>
<dbReference type="PANTHER" id="PTHR24208:SF166">
    <property type="entry name" value="LIM HOMEOBOX TRANSCRIPTION FACTOR 1 ALPHA, ISOFORM B"/>
    <property type="match status" value="1"/>
</dbReference>
<evidence type="ECO:0000259" key="8">
    <source>
        <dbReference type="PROSITE" id="PS50071"/>
    </source>
</evidence>
<evidence type="ECO:0000256" key="6">
    <source>
        <dbReference type="RuleBase" id="RU000682"/>
    </source>
</evidence>